<evidence type="ECO:0000256" key="3">
    <source>
        <dbReference type="ARBA" id="ARBA00022448"/>
    </source>
</evidence>
<evidence type="ECO:0000313" key="8">
    <source>
        <dbReference type="Proteomes" id="UP000887574"/>
    </source>
</evidence>
<dbReference type="SMART" id="SM00397">
    <property type="entry name" value="t_SNARE"/>
    <property type="match status" value="1"/>
</dbReference>
<keyword evidence="6" id="KW-0175">Coiled coil</keyword>
<keyword evidence="8" id="KW-1185">Reference proteome</keyword>
<dbReference type="Gene3D" id="1.20.58.70">
    <property type="match status" value="1"/>
</dbReference>
<sequence length="266" mass="30179">MELEQGNTLIHQITSNIQQLNQNVQNLNVIVEKIGGPDDTDTTKNSMSTLVQNSNFLSKSTSSLIKKLVPLSSDNRQIRVQSERLMNEYMAVLNRLQAAQRKAAFKEKAQIKTVSVEDEILSSQGTYKVEDDQSRMQLQQQHRVNLNEIKERQQALSQLESDIGDVNQIFKDLAMIVHDQGEMVDSIEANVEHASIYVEQGHQHVSQALAIYCAGTEQVDKHDCLSDQEYNSSEEDSDEELCCGYCDCYERLRHCSKCQQVCYNGD</sequence>
<evidence type="ECO:0000256" key="2">
    <source>
        <dbReference type="ARBA" id="ARBA00009063"/>
    </source>
</evidence>
<keyword evidence="3" id="KW-0813">Transport</keyword>
<dbReference type="GO" id="GO:0000149">
    <property type="term" value="F:SNARE binding"/>
    <property type="evidence" value="ECO:0007669"/>
    <property type="project" value="TreeGrafter"/>
</dbReference>
<reference evidence="9" key="1">
    <citation type="submission" date="2022-11" db="UniProtKB">
        <authorList>
            <consortium name="WormBaseParasite"/>
        </authorList>
    </citation>
    <scope>IDENTIFICATION</scope>
</reference>
<keyword evidence="4" id="KW-0532">Neurotransmitter transport</keyword>
<dbReference type="AlphaFoldDB" id="A0A915ECH4"/>
<dbReference type="SMART" id="SM00503">
    <property type="entry name" value="SynN"/>
    <property type="match status" value="1"/>
</dbReference>
<dbReference type="WBParaSite" id="jg3833">
    <property type="protein sequence ID" value="jg3833"/>
    <property type="gene ID" value="jg3833"/>
</dbReference>
<evidence type="ECO:0000256" key="1">
    <source>
        <dbReference type="ARBA" id="ARBA00004211"/>
    </source>
</evidence>
<dbReference type="GO" id="GO:0008021">
    <property type="term" value="C:synaptic vesicle"/>
    <property type="evidence" value="ECO:0007669"/>
    <property type="project" value="TreeGrafter"/>
</dbReference>
<dbReference type="InterPro" id="IPR000727">
    <property type="entry name" value="T_SNARE_dom"/>
</dbReference>
<name>A0A915ECH4_9BILA</name>
<feature type="coiled-coil region" evidence="6">
    <location>
        <begin position="3"/>
        <end position="30"/>
    </location>
</feature>
<dbReference type="GO" id="GO:0005484">
    <property type="term" value="F:SNAP receptor activity"/>
    <property type="evidence" value="ECO:0007669"/>
    <property type="project" value="InterPro"/>
</dbReference>
<comment type="subcellular location">
    <subcellularLocation>
        <location evidence="1">Membrane</location>
        <topology evidence="1">Single-pass type IV membrane protein</topology>
    </subcellularLocation>
</comment>
<feature type="domain" description="T-SNARE coiled-coil homology" evidence="7">
    <location>
        <begin position="146"/>
        <end position="208"/>
    </location>
</feature>
<comment type="similarity">
    <text evidence="2 5">Belongs to the syntaxin family.</text>
</comment>
<dbReference type="Pfam" id="PF14523">
    <property type="entry name" value="Syntaxin_2"/>
    <property type="match status" value="1"/>
</dbReference>
<dbReference type="InterPro" id="IPR010989">
    <property type="entry name" value="SNARE"/>
</dbReference>
<dbReference type="InterPro" id="IPR045242">
    <property type="entry name" value="Syntaxin"/>
</dbReference>
<dbReference type="PROSITE" id="PS50192">
    <property type="entry name" value="T_SNARE"/>
    <property type="match status" value="1"/>
</dbReference>
<dbReference type="InterPro" id="IPR006011">
    <property type="entry name" value="Syntaxin_N"/>
</dbReference>
<dbReference type="GO" id="GO:0006886">
    <property type="term" value="P:intracellular protein transport"/>
    <property type="evidence" value="ECO:0007669"/>
    <property type="project" value="InterPro"/>
</dbReference>
<accession>A0A915ECH4</accession>
<dbReference type="PANTHER" id="PTHR19957:SF411">
    <property type="entry name" value="LD23667P"/>
    <property type="match status" value="1"/>
</dbReference>
<evidence type="ECO:0000256" key="6">
    <source>
        <dbReference type="SAM" id="Coils"/>
    </source>
</evidence>
<evidence type="ECO:0000313" key="9">
    <source>
        <dbReference type="WBParaSite" id="jg3833"/>
    </source>
</evidence>
<dbReference type="PROSITE" id="PS00914">
    <property type="entry name" value="SYNTAXIN"/>
    <property type="match status" value="1"/>
</dbReference>
<organism evidence="8 9">
    <name type="scientific">Ditylenchus dipsaci</name>
    <dbReference type="NCBI Taxonomy" id="166011"/>
    <lineage>
        <taxon>Eukaryota</taxon>
        <taxon>Metazoa</taxon>
        <taxon>Ecdysozoa</taxon>
        <taxon>Nematoda</taxon>
        <taxon>Chromadorea</taxon>
        <taxon>Rhabditida</taxon>
        <taxon>Tylenchina</taxon>
        <taxon>Tylenchomorpha</taxon>
        <taxon>Sphaerularioidea</taxon>
        <taxon>Anguinidae</taxon>
        <taxon>Anguininae</taxon>
        <taxon>Ditylenchus</taxon>
    </lineage>
</organism>
<evidence type="ECO:0000259" key="7">
    <source>
        <dbReference type="PROSITE" id="PS50192"/>
    </source>
</evidence>
<dbReference type="GO" id="GO:0031201">
    <property type="term" value="C:SNARE complex"/>
    <property type="evidence" value="ECO:0007669"/>
    <property type="project" value="TreeGrafter"/>
</dbReference>
<dbReference type="GO" id="GO:0048278">
    <property type="term" value="P:vesicle docking"/>
    <property type="evidence" value="ECO:0007669"/>
    <property type="project" value="TreeGrafter"/>
</dbReference>
<dbReference type="Proteomes" id="UP000887574">
    <property type="component" value="Unplaced"/>
</dbReference>
<proteinExistence type="inferred from homology"/>
<evidence type="ECO:0000256" key="4">
    <source>
        <dbReference type="ARBA" id="ARBA00022775"/>
    </source>
</evidence>
<protein>
    <submittedName>
        <fullName evidence="9">t-SNARE coiled-coil homology domain-containing protein</fullName>
    </submittedName>
</protein>
<dbReference type="PANTHER" id="PTHR19957">
    <property type="entry name" value="SYNTAXIN"/>
    <property type="match status" value="1"/>
</dbReference>
<dbReference type="SUPFAM" id="SSF47661">
    <property type="entry name" value="t-snare proteins"/>
    <property type="match status" value="1"/>
</dbReference>
<dbReference type="Pfam" id="PF05739">
    <property type="entry name" value="SNARE"/>
    <property type="match status" value="1"/>
</dbReference>
<dbReference type="GO" id="GO:0006836">
    <property type="term" value="P:neurotransmitter transport"/>
    <property type="evidence" value="ECO:0007669"/>
    <property type="project" value="UniProtKB-KW"/>
</dbReference>
<dbReference type="GO" id="GO:0006906">
    <property type="term" value="P:vesicle fusion"/>
    <property type="evidence" value="ECO:0007669"/>
    <property type="project" value="TreeGrafter"/>
</dbReference>
<evidence type="ECO:0000256" key="5">
    <source>
        <dbReference type="RuleBase" id="RU003858"/>
    </source>
</evidence>
<dbReference type="InterPro" id="IPR006012">
    <property type="entry name" value="Syntaxin/epimorphin_CS"/>
</dbReference>
<dbReference type="Gene3D" id="1.20.5.110">
    <property type="match status" value="1"/>
</dbReference>
<dbReference type="CDD" id="cd15847">
    <property type="entry name" value="SNARE_syntaxin7_like"/>
    <property type="match status" value="1"/>
</dbReference>